<gene>
    <name evidence="2" type="ORF">A3841_01740</name>
</gene>
<dbReference type="InterPro" id="IPR011051">
    <property type="entry name" value="RmlC_Cupin_sf"/>
</dbReference>
<dbReference type="InterPro" id="IPR008894">
    <property type="entry name" value="QdtA_cupin_dom"/>
</dbReference>
<dbReference type="STRING" id="1797110.A3841_01740"/>
<dbReference type="OrthoDB" id="9795513at2"/>
<keyword evidence="3" id="KW-1185">Reference proteome</keyword>
<dbReference type="SUPFAM" id="SSF51182">
    <property type="entry name" value="RmlC-like cupins"/>
    <property type="match status" value="1"/>
</dbReference>
<evidence type="ECO:0000259" key="1">
    <source>
        <dbReference type="Pfam" id="PF05523"/>
    </source>
</evidence>
<dbReference type="Gene3D" id="2.60.120.10">
    <property type="entry name" value="Jelly Rolls"/>
    <property type="match status" value="1"/>
</dbReference>
<evidence type="ECO:0000313" key="3">
    <source>
        <dbReference type="Proteomes" id="UP000186551"/>
    </source>
</evidence>
<dbReference type="Pfam" id="PF05523">
    <property type="entry name" value="FdtA"/>
    <property type="match status" value="1"/>
</dbReference>
<comment type="caution">
    <text evidence="2">The sequence shown here is derived from an EMBL/GenBank/DDBJ whole genome shotgun (WGS) entry which is preliminary data.</text>
</comment>
<reference evidence="2 3" key="1">
    <citation type="submission" date="2016-03" db="EMBL/GenBank/DDBJ databases">
        <title>Genome sequence of Pontibacter sp. nov., of the family cytophagaceae, isolated from marine sediment of the Yellow Sea, China.</title>
        <authorList>
            <person name="Zhang G."/>
            <person name="Zhang R."/>
        </authorList>
    </citation>
    <scope>NUCLEOTIDE SEQUENCE [LARGE SCALE GENOMIC DNA]</scope>
    <source>
        <strain evidence="2 3">S10-8</strain>
    </source>
</reference>
<sequence length="137" mass="15352">MPATPYLIPLHRVGSPDIGYITSTQYAENIPFLIKRVFWTQATPPGVERGHHANLATEEVLVALSGSINVLTDTGREKQAFELTNPQQGLYIPAMCWTELHFSEGATALCLTSTDFSEEDYIRDYKRFRQLAAHIAL</sequence>
<dbReference type="EMBL" id="LVWA01000009">
    <property type="protein sequence ID" value="OKL39319.1"/>
    <property type="molecule type" value="Genomic_DNA"/>
</dbReference>
<dbReference type="RefSeq" id="WP_073853080.1">
    <property type="nucleotide sequence ID" value="NZ_LVWA01000009.1"/>
</dbReference>
<name>A0A1Q5PAP4_9BACT</name>
<proteinExistence type="predicted"/>
<dbReference type="AlphaFoldDB" id="A0A1Q5PAP4"/>
<protein>
    <recommendedName>
        <fullName evidence="1">Sugar 3,4-ketoisomerase QdtA cupin domain-containing protein</fullName>
    </recommendedName>
</protein>
<organism evidence="2 3">
    <name type="scientific">Pontibacter flavimaris</name>
    <dbReference type="NCBI Taxonomy" id="1797110"/>
    <lineage>
        <taxon>Bacteria</taxon>
        <taxon>Pseudomonadati</taxon>
        <taxon>Bacteroidota</taxon>
        <taxon>Cytophagia</taxon>
        <taxon>Cytophagales</taxon>
        <taxon>Hymenobacteraceae</taxon>
        <taxon>Pontibacter</taxon>
    </lineage>
</organism>
<dbReference type="CDD" id="cd20292">
    <property type="entry name" value="cupin_QdtA-like"/>
    <property type="match status" value="1"/>
</dbReference>
<accession>A0A1Q5PAP4</accession>
<dbReference type="Proteomes" id="UP000186551">
    <property type="component" value="Unassembled WGS sequence"/>
</dbReference>
<dbReference type="InterPro" id="IPR014710">
    <property type="entry name" value="RmlC-like_jellyroll"/>
</dbReference>
<evidence type="ECO:0000313" key="2">
    <source>
        <dbReference type="EMBL" id="OKL39319.1"/>
    </source>
</evidence>
<feature type="domain" description="Sugar 3,4-ketoisomerase QdtA cupin" evidence="1">
    <location>
        <begin position="8"/>
        <end position="131"/>
    </location>
</feature>